<accession>A0A0J7IFL6</accession>
<feature type="transmembrane region" description="Helical" evidence="1">
    <location>
        <begin position="26"/>
        <end position="49"/>
    </location>
</feature>
<dbReference type="OrthoDB" id="1257838at2"/>
<dbReference type="EMBL" id="LFND01000003">
    <property type="protein sequence ID" value="KMQ64814.1"/>
    <property type="molecule type" value="Genomic_DNA"/>
</dbReference>
<dbReference type="Proteomes" id="UP000036261">
    <property type="component" value="Unassembled WGS sequence"/>
</dbReference>
<keyword evidence="1" id="KW-0812">Transmembrane</keyword>
<name>A0A0J7IFL6_9FLAO</name>
<organism evidence="2 3">
    <name type="scientific">Chryseobacterium angstadtii</name>
    <dbReference type="NCBI Taxonomy" id="558151"/>
    <lineage>
        <taxon>Bacteria</taxon>
        <taxon>Pseudomonadati</taxon>
        <taxon>Bacteroidota</taxon>
        <taxon>Flavobacteriia</taxon>
        <taxon>Flavobacteriales</taxon>
        <taxon>Weeksellaceae</taxon>
        <taxon>Chryseobacterium group</taxon>
        <taxon>Chryseobacterium</taxon>
    </lineage>
</organism>
<comment type="caution">
    <text evidence="2">The sequence shown here is derived from an EMBL/GenBank/DDBJ whole genome shotgun (WGS) entry which is preliminary data.</text>
</comment>
<proteinExistence type="predicted"/>
<evidence type="ECO:0000256" key="1">
    <source>
        <dbReference type="SAM" id="Phobius"/>
    </source>
</evidence>
<keyword evidence="1" id="KW-1133">Transmembrane helix</keyword>
<evidence type="ECO:0000313" key="3">
    <source>
        <dbReference type="Proteomes" id="UP000036261"/>
    </source>
</evidence>
<keyword evidence="1" id="KW-0472">Membrane</keyword>
<dbReference type="AlphaFoldDB" id="A0A0J7IFL6"/>
<gene>
    <name evidence="2" type="ORF">ACM46_11345</name>
</gene>
<feature type="transmembrane region" description="Helical" evidence="1">
    <location>
        <begin position="55"/>
        <end position="76"/>
    </location>
</feature>
<keyword evidence="3" id="KW-1185">Reference proteome</keyword>
<evidence type="ECO:0000313" key="2">
    <source>
        <dbReference type="EMBL" id="KMQ64814.1"/>
    </source>
</evidence>
<dbReference type="STRING" id="558151.ACM46_11345"/>
<protein>
    <recommendedName>
        <fullName evidence="4">DUF2244 domain-containing protein</fullName>
    </recommendedName>
</protein>
<dbReference type="PATRIC" id="fig|558151.6.peg.2396"/>
<reference evidence="2 3" key="1">
    <citation type="journal article" date="2013" name="Int. J. Syst. Evol. Microbiol.">
        <title>Chryseobacterium angstadtii sp. nov., isolated from a newt tank.</title>
        <authorList>
            <person name="Kirk K.E."/>
            <person name="Hoffman J.A."/>
            <person name="Smith K.A."/>
            <person name="Strahan B.L."/>
            <person name="Failor K.C."/>
            <person name="Krebs J.E."/>
            <person name="Gale A.N."/>
            <person name="Do T.D."/>
            <person name="Sontag T.C."/>
            <person name="Batties A.M."/>
            <person name="Mistiszyn K."/>
            <person name="Newman J.D."/>
        </authorList>
    </citation>
    <scope>NUCLEOTIDE SEQUENCE [LARGE SCALE GENOMIC DNA]</scope>
    <source>
        <strain evidence="2 3">KM</strain>
    </source>
</reference>
<evidence type="ECO:0008006" key="4">
    <source>
        <dbReference type="Google" id="ProtNLM"/>
    </source>
</evidence>
<sequence>MTGYTKTDKYKKLMMSYKYLIPDGKAYKITTFVSLAHIILVAWLFIGIATVVYSAYFKTGLSLIAFTVLIIVLMLLRSSKTRLFPEEKMIKIDTGVRGKEPIQYPFSDFSGFELETVYYLRLPINTELFVRFGTGETSKRHVLAQSFGKRKIQQLYNELEEILNT</sequence>